<keyword evidence="6 12" id="KW-0547">Nucleotide-binding</keyword>
<evidence type="ECO:0000256" key="1">
    <source>
        <dbReference type="ARBA" id="ARBA00004496"/>
    </source>
</evidence>
<dbReference type="PROSITE" id="PS00617">
    <property type="entry name" value="RECF_1"/>
    <property type="match status" value="1"/>
</dbReference>
<comment type="subcellular location">
    <subcellularLocation>
        <location evidence="1 12 13">Cytoplasm</location>
    </subcellularLocation>
</comment>
<dbReference type="PANTHER" id="PTHR32182:SF0">
    <property type="entry name" value="DNA REPLICATION AND REPAIR PROTEIN RECF"/>
    <property type="match status" value="1"/>
</dbReference>
<dbReference type="Proteomes" id="UP000036873">
    <property type="component" value="Unassembled WGS sequence"/>
</dbReference>
<keyword evidence="16" id="KW-1185">Reference proteome</keyword>
<evidence type="ECO:0000256" key="6">
    <source>
        <dbReference type="ARBA" id="ARBA00022741"/>
    </source>
</evidence>
<dbReference type="InterPro" id="IPR027417">
    <property type="entry name" value="P-loop_NTPase"/>
</dbReference>
<dbReference type="Gene3D" id="1.20.1050.90">
    <property type="entry name" value="RecF/RecN/SMC, N-terminal domain"/>
    <property type="match status" value="1"/>
</dbReference>
<reference evidence="16" key="1">
    <citation type="submission" date="2015-07" db="EMBL/GenBank/DDBJ databases">
        <title>Draft genome sequence of Acetobacterium bakii DSM 8293, a potential psychrophilic chemical producer through syngas fermentation.</title>
        <authorList>
            <person name="Song Y."/>
            <person name="Hwang S."/>
            <person name="Cho B.-K."/>
        </authorList>
    </citation>
    <scope>NUCLEOTIDE SEQUENCE [LARGE SCALE GENOMIC DNA]</scope>
    <source>
        <strain evidence="16">DSM 8239</strain>
    </source>
</reference>
<comment type="function">
    <text evidence="12 13">The RecF protein is involved in DNA metabolism; it is required for DNA replication and normal SOS inducibility. RecF binds preferentially to single-stranded, linear DNA. It also seems to bind ATP.</text>
</comment>
<dbReference type="InterPro" id="IPR018078">
    <property type="entry name" value="DNA-binding_RecF_CS"/>
</dbReference>
<organism evidence="15 16">
    <name type="scientific">Acetobacterium bakii</name>
    <dbReference type="NCBI Taxonomy" id="52689"/>
    <lineage>
        <taxon>Bacteria</taxon>
        <taxon>Bacillati</taxon>
        <taxon>Bacillota</taxon>
        <taxon>Clostridia</taxon>
        <taxon>Eubacteriales</taxon>
        <taxon>Eubacteriaceae</taxon>
        <taxon>Acetobacterium</taxon>
    </lineage>
</organism>
<keyword evidence="9 12" id="KW-0238">DNA-binding</keyword>
<dbReference type="GO" id="GO:0003697">
    <property type="term" value="F:single-stranded DNA binding"/>
    <property type="evidence" value="ECO:0007669"/>
    <property type="project" value="UniProtKB-UniRule"/>
</dbReference>
<evidence type="ECO:0000256" key="11">
    <source>
        <dbReference type="ARBA" id="ARBA00023236"/>
    </source>
</evidence>
<dbReference type="InterPro" id="IPR001238">
    <property type="entry name" value="DNA-binding_RecF"/>
</dbReference>
<keyword evidence="5 12" id="KW-0235">DNA replication</keyword>
<evidence type="ECO:0000256" key="12">
    <source>
        <dbReference type="HAMAP-Rule" id="MF_00365"/>
    </source>
</evidence>
<comment type="similarity">
    <text evidence="2 12 13">Belongs to the RecF family.</text>
</comment>
<dbReference type="SUPFAM" id="SSF52540">
    <property type="entry name" value="P-loop containing nucleoside triphosphate hydrolases"/>
    <property type="match status" value="1"/>
</dbReference>
<evidence type="ECO:0000256" key="10">
    <source>
        <dbReference type="ARBA" id="ARBA00023204"/>
    </source>
</evidence>
<sequence length="384" mass="45059">MFIEDLQLIHFRNYENETIAFEKGINIILGENAQGKTNLIEAMFFLSRGYSHRASNVSELSQWDHFDFFVNAHVVSADVKHKIAMKSSHGKRQTFLDEKPGKRDKINGIFNTILFEPDDLKIVKEGPDKRRRFLNQEISGFRPEYHHLLRDYEKILNQRNTLLKNIHYQPSLRETLSVWDEQLVSVGTRLMNHRIRYLHRLNKEAGDLHKTLSHGQEKLTLYYQNNIIESLEDMGQLKNNFKKRLEQCREEEIKRGSTLYGPHVDDILIEINGKDARRYASQGQQRTAAISLKLSQIEIYYDNTGEYPVVLLDDIFSELDESRRRSILKLLNKTQAFITCTEDVLPEIDQIADHKNIIHIHQGKVIKKTNEHHENQEETNARKE</sequence>
<name>A0A0L6U2H8_9FIRM</name>
<gene>
    <name evidence="12" type="primary">recF</name>
    <name evidence="15" type="ORF">AKG39_05190</name>
</gene>
<evidence type="ECO:0000256" key="2">
    <source>
        <dbReference type="ARBA" id="ARBA00008016"/>
    </source>
</evidence>
<comment type="caution">
    <text evidence="15">The sequence shown here is derived from an EMBL/GenBank/DDBJ whole genome shotgun (WGS) entry which is preliminary data.</text>
</comment>
<evidence type="ECO:0000256" key="7">
    <source>
        <dbReference type="ARBA" id="ARBA00022763"/>
    </source>
</evidence>
<dbReference type="GO" id="GO:0000731">
    <property type="term" value="P:DNA synthesis involved in DNA repair"/>
    <property type="evidence" value="ECO:0007669"/>
    <property type="project" value="TreeGrafter"/>
</dbReference>
<dbReference type="GO" id="GO:0006302">
    <property type="term" value="P:double-strand break repair"/>
    <property type="evidence" value="ECO:0007669"/>
    <property type="project" value="TreeGrafter"/>
</dbReference>
<evidence type="ECO:0000256" key="4">
    <source>
        <dbReference type="ARBA" id="ARBA00022490"/>
    </source>
</evidence>
<dbReference type="PATRIC" id="fig|52689.4.peg.118"/>
<dbReference type="EMBL" id="LGYO01000011">
    <property type="protein sequence ID" value="KNZ42552.1"/>
    <property type="molecule type" value="Genomic_DNA"/>
</dbReference>
<dbReference type="Pfam" id="PF02463">
    <property type="entry name" value="SMC_N"/>
    <property type="match status" value="1"/>
</dbReference>
<dbReference type="RefSeq" id="WP_050739307.1">
    <property type="nucleotide sequence ID" value="NZ_LGYO01000011.1"/>
</dbReference>
<evidence type="ECO:0000256" key="8">
    <source>
        <dbReference type="ARBA" id="ARBA00022840"/>
    </source>
</evidence>
<keyword evidence="10 12" id="KW-0234">DNA repair</keyword>
<evidence type="ECO:0000256" key="13">
    <source>
        <dbReference type="RuleBase" id="RU000578"/>
    </source>
</evidence>
<dbReference type="OrthoDB" id="9803889at2"/>
<accession>A0A0L6U2H8</accession>
<dbReference type="Gene3D" id="3.40.50.300">
    <property type="entry name" value="P-loop containing nucleotide triphosphate hydrolases"/>
    <property type="match status" value="1"/>
</dbReference>
<feature type="binding site" evidence="12">
    <location>
        <begin position="30"/>
        <end position="37"/>
    </location>
    <ligand>
        <name>ATP</name>
        <dbReference type="ChEBI" id="CHEBI:30616"/>
    </ligand>
</feature>
<evidence type="ECO:0000313" key="16">
    <source>
        <dbReference type="Proteomes" id="UP000036873"/>
    </source>
</evidence>
<evidence type="ECO:0000256" key="9">
    <source>
        <dbReference type="ARBA" id="ARBA00023125"/>
    </source>
</evidence>
<dbReference type="AlphaFoldDB" id="A0A0L6U2H8"/>
<keyword evidence="8 12" id="KW-0067">ATP-binding</keyword>
<dbReference type="PROSITE" id="PS00618">
    <property type="entry name" value="RECF_2"/>
    <property type="match status" value="1"/>
</dbReference>
<dbReference type="NCBIfam" id="TIGR00611">
    <property type="entry name" value="recf"/>
    <property type="match status" value="1"/>
</dbReference>
<evidence type="ECO:0000256" key="3">
    <source>
        <dbReference type="ARBA" id="ARBA00020170"/>
    </source>
</evidence>
<dbReference type="STRING" id="52689.AKG39_05190"/>
<evidence type="ECO:0000256" key="5">
    <source>
        <dbReference type="ARBA" id="ARBA00022705"/>
    </source>
</evidence>
<dbReference type="GO" id="GO:0005737">
    <property type="term" value="C:cytoplasm"/>
    <property type="evidence" value="ECO:0007669"/>
    <property type="project" value="UniProtKB-SubCell"/>
</dbReference>
<keyword evidence="11 12" id="KW-0742">SOS response</keyword>
<dbReference type="PANTHER" id="PTHR32182">
    <property type="entry name" value="DNA REPLICATION AND REPAIR PROTEIN RECF"/>
    <property type="match status" value="1"/>
</dbReference>
<keyword evidence="7 12" id="KW-0227">DNA damage</keyword>
<dbReference type="GO" id="GO:0009432">
    <property type="term" value="P:SOS response"/>
    <property type="evidence" value="ECO:0007669"/>
    <property type="project" value="UniProtKB-UniRule"/>
</dbReference>
<evidence type="ECO:0000313" key="15">
    <source>
        <dbReference type="EMBL" id="KNZ42552.1"/>
    </source>
</evidence>
<protein>
    <recommendedName>
        <fullName evidence="3 12">DNA replication and repair protein RecF</fullName>
    </recommendedName>
</protein>
<dbReference type="InterPro" id="IPR042174">
    <property type="entry name" value="RecF_2"/>
</dbReference>
<evidence type="ECO:0000259" key="14">
    <source>
        <dbReference type="Pfam" id="PF02463"/>
    </source>
</evidence>
<proteinExistence type="inferred from homology"/>
<dbReference type="GO" id="GO:0005524">
    <property type="term" value="F:ATP binding"/>
    <property type="evidence" value="ECO:0007669"/>
    <property type="project" value="UniProtKB-UniRule"/>
</dbReference>
<dbReference type="InterPro" id="IPR003395">
    <property type="entry name" value="RecF/RecN/SMC_N"/>
</dbReference>
<dbReference type="HAMAP" id="MF_00365">
    <property type="entry name" value="RecF"/>
    <property type="match status" value="1"/>
</dbReference>
<keyword evidence="4 12" id="KW-0963">Cytoplasm</keyword>
<dbReference type="GO" id="GO:0006260">
    <property type="term" value="P:DNA replication"/>
    <property type="evidence" value="ECO:0007669"/>
    <property type="project" value="UniProtKB-UniRule"/>
</dbReference>
<feature type="domain" description="RecF/RecN/SMC N-terminal" evidence="14">
    <location>
        <begin position="2"/>
        <end position="342"/>
    </location>
</feature>